<evidence type="ECO:0000259" key="1">
    <source>
        <dbReference type="Pfam" id="PF00561"/>
    </source>
</evidence>
<dbReference type="InterPro" id="IPR050266">
    <property type="entry name" value="AB_hydrolase_sf"/>
</dbReference>
<dbReference type="InterPro" id="IPR000639">
    <property type="entry name" value="Epox_hydrolase-like"/>
</dbReference>
<dbReference type="STRING" id="366584.SAMN05216377_101214"/>
<dbReference type="GO" id="GO:0003824">
    <property type="term" value="F:catalytic activity"/>
    <property type="evidence" value="ECO:0007669"/>
    <property type="project" value="InterPro"/>
</dbReference>
<dbReference type="Proteomes" id="UP000198967">
    <property type="component" value="Unassembled WGS sequence"/>
</dbReference>
<dbReference type="GO" id="GO:0016020">
    <property type="term" value="C:membrane"/>
    <property type="evidence" value="ECO:0007669"/>
    <property type="project" value="TreeGrafter"/>
</dbReference>
<accession>A0A1G7E0Q9</accession>
<organism evidence="2 3">
    <name type="scientific">Pseudonocardia oroxyli</name>
    <dbReference type="NCBI Taxonomy" id="366584"/>
    <lineage>
        <taxon>Bacteria</taxon>
        <taxon>Bacillati</taxon>
        <taxon>Actinomycetota</taxon>
        <taxon>Actinomycetes</taxon>
        <taxon>Pseudonocardiales</taxon>
        <taxon>Pseudonocardiaceae</taxon>
        <taxon>Pseudonocardia</taxon>
    </lineage>
</organism>
<dbReference type="OrthoDB" id="2987348at2"/>
<evidence type="ECO:0000313" key="3">
    <source>
        <dbReference type="Proteomes" id="UP000198967"/>
    </source>
</evidence>
<dbReference type="PANTHER" id="PTHR43798:SF33">
    <property type="entry name" value="HYDROLASE, PUTATIVE (AFU_ORTHOLOGUE AFUA_2G14860)-RELATED"/>
    <property type="match status" value="1"/>
</dbReference>
<dbReference type="PRINTS" id="PR00111">
    <property type="entry name" value="ABHYDROLASE"/>
</dbReference>
<sequence length="277" mass="30327">MASTTPDADGVRLTYDRAGDGPAVLLLHGWPGDRQDFAAVADRLHADVLRPDLRGFGESDLRGDPGATGQVTSLVHLLDELDLDRVVVGGYDVGSRVAQQLATTHPDRVSAMVLAPPLPGAGRRVLEPTSVEEFWYQSFHQLRLAEELVDGSVPAARTYLRHFWEHWSGPDFTVPGEHLDRLAAHYGRPGAFTASIGWYRAGSGTVRRALSEQPPARRIGTWTVVLWPEFDPLFPRAWADRVGEWFSAATVRPLDGVGHFSPVEAPAAWAEALTEVL</sequence>
<name>A0A1G7E0Q9_PSEOR</name>
<dbReference type="SUPFAM" id="SSF53474">
    <property type="entry name" value="alpha/beta-Hydrolases"/>
    <property type="match status" value="1"/>
</dbReference>
<dbReference type="Gene3D" id="3.40.50.1820">
    <property type="entry name" value="alpha/beta hydrolase"/>
    <property type="match status" value="1"/>
</dbReference>
<feature type="domain" description="AB hydrolase-1" evidence="1">
    <location>
        <begin position="22"/>
        <end position="265"/>
    </location>
</feature>
<protein>
    <submittedName>
        <fullName evidence="2">Pimeloyl-ACP methyl ester carboxylesterase</fullName>
    </submittedName>
</protein>
<dbReference type="RefSeq" id="WP_093075119.1">
    <property type="nucleotide sequence ID" value="NZ_FNBE01000001.1"/>
</dbReference>
<dbReference type="AlphaFoldDB" id="A0A1G7E0Q9"/>
<gene>
    <name evidence="2" type="ORF">SAMN05216377_101214</name>
</gene>
<dbReference type="PRINTS" id="PR00412">
    <property type="entry name" value="EPOXHYDRLASE"/>
</dbReference>
<proteinExistence type="predicted"/>
<dbReference type="InterPro" id="IPR000073">
    <property type="entry name" value="AB_hydrolase_1"/>
</dbReference>
<dbReference type="PANTHER" id="PTHR43798">
    <property type="entry name" value="MONOACYLGLYCEROL LIPASE"/>
    <property type="match status" value="1"/>
</dbReference>
<dbReference type="Pfam" id="PF00561">
    <property type="entry name" value="Abhydrolase_1"/>
    <property type="match status" value="1"/>
</dbReference>
<keyword evidence="3" id="KW-1185">Reference proteome</keyword>
<evidence type="ECO:0000313" key="2">
    <source>
        <dbReference type="EMBL" id="SDE57254.1"/>
    </source>
</evidence>
<reference evidence="2 3" key="1">
    <citation type="submission" date="2016-10" db="EMBL/GenBank/DDBJ databases">
        <authorList>
            <person name="de Groot N.N."/>
        </authorList>
    </citation>
    <scope>NUCLEOTIDE SEQUENCE [LARGE SCALE GENOMIC DNA]</scope>
    <source>
        <strain evidence="2 3">CGMCC 4.3143</strain>
    </source>
</reference>
<dbReference type="EMBL" id="FNBE01000001">
    <property type="protein sequence ID" value="SDE57254.1"/>
    <property type="molecule type" value="Genomic_DNA"/>
</dbReference>
<dbReference type="InterPro" id="IPR029058">
    <property type="entry name" value="AB_hydrolase_fold"/>
</dbReference>